<dbReference type="Pfam" id="PF04577">
    <property type="entry name" value="Glyco_transf_61"/>
    <property type="match status" value="1"/>
</dbReference>
<feature type="domain" description="Glycosyltransferase 61 catalytic" evidence="4">
    <location>
        <begin position="82"/>
        <end position="310"/>
    </location>
</feature>
<keyword evidence="6" id="KW-1185">Reference proteome</keyword>
<gene>
    <name evidence="5" type="ORF">BU14_0216s0015</name>
</gene>
<evidence type="ECO:0000259" key="4">
    <source>
        <dbReference type="Pfam" id="PF04577"/>
    </source>
</evidence>
<dbReference type="GO" id="GO:0016757">
    <property type="term" value="F:glycosyltransferase activity"/>
    <property type="evidence" value="ECO:0007669"/>
    <property type="project" value="UniProtKB-KW"/>
</dbReference>
<dbReference type="InterPro" id="IPR049625">
    <property type="entry name" value="Glyco_transf_61_cat"/>
</dbReference>
<dbReference type="OrthoDB" id="4247at2759"/>
<proteinExistence type="predicted"/>
<keyword evidence="1" id="KW-0328">Glycosyltransferase</keyword>
<dbReference type="Proteomes" id="UP000218209">
    <property type="component" value="Unassembled WGS sequence"/>
</dbReference>
<protein>
    <recommendedName>
        <fullName evidence="4">Glycosyltransferase 61 catalytic domain-containing protein</fullName>
    </recommendedName>
</protein>
<evidence type="ECO:0000313" key="6">
    <source>
        <dbReference type="Proteomes" id="UP000218209"/>
    </source>
</evidence>
<sequence>MRGCRLANGTAVLPRWMGHHAGRLEKECGVAAALFTLTDAVKVEPDGSVRASSLFAARPRMDVNAKWADTDLFGLTETRTHFPHALSDILPRMVSVGVLFGAAPRALREQLRPPGAPAGPPTAFPALRPALTVHPDTMARNDSDWTKSFSHLLEHPSLRFEVLALPASEHPPSTLGNPTGTGVCFRSFVTTNAPPYGFNSPLLHNPVLTAARVSHVDRFALARARGGPCTLRVTVLDRRGPRALLGLPALRSALRARAAAAGVRLAYRVVAFEGAPLCAQAAVMQTSDVVISAHGAGNTNYIFLRPRTVALEVFPFGYRAGPFDGFARALSLDYAEFYAAPQTRVFRECARRTKVAPETVAEWDAAVAAAARAPSGGHGLRLEDGRYSTTARVCARMQELAFDVEAVAATAVERGALQCAK</sequence>
<evidence type="ECO:0000256" key="3">
    <source>
        <dbReference type="ARBA" id="ARBA00023180"/>
    </source>
</evidence>
<dbReference type="InterPro" id="IPR007657">
    <property type="entry name" value="Glycosyltransferase_61"/>
</dbReference>
<organism evidence="5 6">
    <name type="scientific">Porphyra umbilicalis</name>
    <name type="common">Purple laver</name>
    <name type="synonym">Red alga</name>
    <dbReference type="NCBI Taxonomy" id="2786"/>
    <lineage>
        <taxon>Eukaryota</taxon>
        <taxon>Rhodophyta</taxon>
        <taxon>Bangiophyceae</taxon>
        <taxon>Bangiales</taxon>
        <taxon>Bangiaceae</taxon>
        <taxon>Porphyra</taxon>
    </lineage>
</organism>
<dbReference type="AlphaFoldDB" id="A0A1X6P502"/>
<accession>A0A1X6P502</accession>
<dbReference type="EMBL" id="KV918886">
    <property type="protein sequence ID" value="OSX75924.1"/>
    <property type="molecule type" value="Genomic_DNA"/>
</dbReference>
<evidence type="ECO:0000313" key="5">
    <source>
        <dbReference type="EMBL" id="OSX75924.1"/>
    </source>
</evidence>
<name>A0A1X6P502_PORUM</name>
<dbReference type="PANTHER" id="PTHR20961">
    <property type="entry name" value="GLYCOSYLTRANSFERASE"/>
    <property type="match status" value="1"/>
</dbReference>
<evidence type="ECO:0000256" key="1">
    <source>
        <dbReference type="ARBA" id="ARBA00022676"/>
    </source>
</evidence>
<evidence type="ECO:0000256" key="2">
    <source>
        <dbReference type="ARBA" id="ARBA00022679"/>
    </source>
</evidence>
<keyword evidence="3" id="KW-0325">Glycoprotein</keyword>
<reference evidence="5 6" key="1">
    <citation type="submission" date="2017-03" db="EMBL/GenBank/DDBJ databases">
        <title>WGS assembly of Porphyra umbilicalis.</title>
        <authorList>
            <person name="Brawley S.H."/>
            <person name="Blouin N.A."/>
            <person name="Ficko-Blean E."/>
            <person name="Wheeler G.L."/>
            <person name="Lohr M."/>
            <person name="Goodson H.V."/>
            <person name="Jenkins J.W."/>
            <person name="Blaby-Haas C.E."/>
            <person name="Helliwell K.E."/>
            <person name="Chan C."/>
            <person name="Marriage T."/>
            <person name="Bhattacharya D."/>
            <person name="Klein A.S."/>
            <person name="Badis Y."/>
            <person name="Brodie J."/>
            <person name="Cao Y."/>
            <person name="Collen J."/>
            <person name="Dittami S.M."/>
            <person name="Gachon C.M."/>
            <person name="Green B.R."/>
            <person name="Karpowicz S."/>
            <person name="Kim J.W."/>
            <person name="Kudahl U."/>
            <person name="Lin S."/>
            <person name="Michel G."/>
            <person name="Mittag M."/>
            <person name="Olson B.J."/>
            <person name="Pangilinan J."/>
            <person name="Peng Y."/>
            <person name="Qiu H."/>
            <person name="Shu S."/>
            <person name="Singer J.T."/>
            <person name="Smith A.G."/>
            <person name="Sprecher B.N."/>
            <person name="Wagner V."/>
            <person name="Wang W."/>
            <person name="Wang Z.-Y."/>
            <person name="Yan J."/>
            <person name="Yarish C."/>
            <person name="Zoeuner-Riek S."/>
            <person name="Zhuang Y."/>
            <person name="Zou Y."/>
            <person name="Lindquist E.A."/>
            <person name="Grimwood J."/>
            <person name="Barry K."/>
            <person name="Rokhsar D.S."/>
            <person name="Schmutz J."/>
            <person name="Stiller J.W."/>
            <person name="Grossman A.R."/>
            <person name="Prochnik S.E."/>
        </authorList>
    </citation>
    <scope>NUCLEOTIDE SEQUENCE [LARGE SCALE GENOMIC DNA]</scope>
    <source>
        <strain evidence="5">4086291</strain>
    </source>
</reference>
<keyword evidence="2" id="KW-0808">Transferase</keyword>